<dbReference type="WBParaSite" id="nRc.2.0.1.t13700-RA">
    <property type="protein sequence ID" value="nRc.2.0.1.t13700-RA"/>
    <property type="gene ID" value="nRc.2.0.1.g13700"/>
</dbReference>
<evidence type="ECO:0000313" key="1">
    <source>
        <dbReference type="Proteomes" id="UP000887565"/>
    </source>
</evidence>
<keyword evidence="1" id="KW-1185">Reference proteome</keyword>
<evidence type="ECO:0000313" key="2">
    <source>
        <dbReference type="WBParaSite" id="nRc.2.0.1.t13700-RA"/>
    </source>
</evidence>
<sequence>MWEIDVRLDKMQETAQEIPVQPKESKAHDLQAKCEALQAKIVEQKHLVQQKFLGQRALQKKLKEQLYAEDSSDSAVAAPELIKRARIDDEGIPRVYSPEKVQQMMAEGMSERFI</sequence>
<dbReference type="AlphaFoldDB" id="A0A915IHY6"/>
<proteinExistence type="predicted"/>
<name>A0A915IHY6_ROMCU</name>
<accession>A0A915IHY6</accession>
<dbReference type="Proteomes" id="UP000887565">
    <property type="component" value="Unplaced"/>
</dbReference>
<reference evidence="2" key="1">
    <citation type="submission" date="2022-11" db="UniProtKB">
        <authorList>
            <consortium name="WormBaseParasite"/>
        </authorList>
    </citation>
    <scope>IDENTIFICATION</scope>
</reference>
<organism evidence="1 2">
    <name type="scientific">Romanomermis culicivorax</name>
    <name type="common">Nematode worm</name>
    <dbReference type="NCBI Taxonomy" id="13658"/>
    <lineage>
        <taxon>Eukaryota</taxon>
        <taxon>Metazoa</taxon>
        <taxon>Ecdysozoa</taxon>
        <taxon>Nematoda</taxon>
        <taxon>Enoplea</taxon>
        <taxon>Dorylaimia</taxon>
        <taxon>Mermithida</taxon>
        <taxon>Mermithoidea</taxon>
        <taxon>Mermithidae</taxon>
        <taxon>Romanomermis</taxon>
    </lineage>
</organism>
<protein>
    <submittedName>
        <fullName evidence="2">Uncharacterized protein</fullName>
    </submittedName>
</protein>